<dbReference type="PROSITE" id="PS51257">
    <property type="entry name" value="PROKAR_LIPOPROTEIN"/>
    <property type="match status" value="1"/>
</dbReference>
<evidence type="ECO:0000313" key="2">
    <source>
        <dbReference type="EMBL" id="RZS70282.1"/>
    </source>
</evidence>
<comment type="caution">
    <text evidence="1">The sequence shown here is derived from an EMBL/GenBank/DDBJ whole genome shotgun (WGS) entry which is preliminary data.</text>
</comment>
<proteinExistence type="predicted"/>
<accession>A0A171KU08</accession>
<dbReference type="Proteomes" id="UP000292039">
    <property type="component" value="Unassembled WGS sequence"/>
</dbReference>
<reference evidence="1 3" key="1">
    <citation type="submission" date="2015-04" db="EMBL/GenBank/DDBJ databases">
        <title>Genome sequence of Kerstersia gyiorum CG1.</title>
        <authorList>
            <person name="Greninger A.L."/>
            <person name="Kozyreva V."/>
            <person name="Chaturvedi V."/>
        </authorList>
    </citation>
    <scope>NUCLEOTIDE SEQUENCE [LARGE SCALE GENOMIC DNA]</scope>
    <source>
        <strain evidence="1 3">CG1</strain>
    </source>
</reference>
<evidence type="ECO:0000313" key="3">
    <source>
        <dbReference type="Proteomes" id="UP000078084"/>
    </source>
</evidence>
<keyword evidence="3" id="KW-1185">Reference proteome</keyword>
<dbReference type="GeneID" id="99726329"/>
<protein>
    <recommendedName>
        <fullName evidence="5">Lipoprotein</fullName>
    </recommendedName>
</protein>
<sequence>MNLNRLPLFLALGTAMLAACTTQEKQLVKELEDLPGVTCDIAADGSQTNCRPDSLKATEGP</sequence>
<evidence type="ECO:0000313" key="4">
    <source>
        <dbReference type="Proteomes" id="UP000292039"/>
    </source>
</evidence>
<dbReference type="EMBL" id="SGWZ01000002">
    <property type="protein sequence ID" value="RZS70282.1"/>
    <property type="molecule type" value="Genomic_DNA"/>
</dbReference>
<gene>
    <name evidence="1" type="ORF">AAV32_04665</name>
    <name evidence="2" type="ORF">EV679_1684</name>
</gene>
<evidence type="ECO:0000313" key="1">
    <source>
        <dbReference type="EMBL" id="KKO72375.1"/>
    </source>
</evidence>
<dbReference type="Proteomes" id="UP000078084">
    <property type="component" value="Unassembled WGS sequence"/>
</dbReference>
<name>A0A171KU08_9BURK</name>
<dbReference type="RefSeq" id="WP_068368187.1">
    <property type="nucleotide sequence ID" value="NZ_CBCSEB010000001.1"/>
</dbReference>
<dbReference type="EMBL" id="LBNE01000002">
    <property type="protein sequence ID" value="KKO72375.1"/>
    <property type="molecule type" value="Genomic_DNA"/>
</dbReference>
<dbReference type="OrthoDB" id="8690244at2"/>
<organism evidence="1 3">
    <name type="scientific">Kerstersia gyiorum</name>
    <dbReference type="NCBI Taxonomy" id="206506"/>
    <lineage>
        <taxon>Bacteria</taxon>
        <taxon>Pseudomonadati</taxon>
        <taxon>Pseudomonadota</taxon>
        <taxon>Betaproteobacteria</taxon>
        <taxon>Burkholderiales</taxon>
        <taxon>Alcaligenaceae</taxon>
        <taxon>Kerstersia</taxon>
    </lineage>
</organism>
<dbReference type="AlphaFoldDB" id="A0A171KU08"/>
<reference evidence="2 4" key="2">
    <citation type="submission" date="2019-02" db="EMBL/GenBank/DDBJ databases">
        <title>Genomic Encyclopedia of Type Strains, Phase IV (KMG-IV): sequencing the most valuable type-strain genomes for metagenomic binning, comparative biology and taxonomic classification.</title>
        <authorList>
            <person name="Goeker M."/>
        </authorList>
    </citation>
    <scope>NUCLEOTIDE SEQUENCE [LARGE SCALE GENOMIC DNA]</scope>
    <source>
        <strain evidence="2 4">DSM 16618</strain>
    </source>
</reference>
<evidence type="ECO:0008006" key="5">
    <source>
        <dbReference type="Google" id="ProtNLM"/>
    </source>
</evidence>